<keyword evidence="1" id="KW-0732">Signal</keyword>
<comment type="caution">
    <text evidence="2">The sequence shown here is derived from an EMBL/GenBank/DDBJ whole genome shotgun (WGS) entry which is preliminary data.</text>
</comment>
<accession>A0A842HN66</accession>
<dbReference type="Gene3D" id="1.20.120.1490">
    <property type="match status" value="1"/>
</dbReference>
<name>A0A842HN66_9BURK</name>
<feature type="chain" id="PRO_5032424745" description="Periplasmic heavy metal sensor" evidence="1">
    <location>
        <begin position="28"/>
        <end position="189"/>
    </location>
</feature>
<sequence length="189" mass="20302">MARQSSVVASALAAVVASVALHAPVLAAPPAGDQAPVAAEGKRGHYHHDRKGNRMAHAQSGMVVPGYGVISQQQLDTLALTDAQKALVSEARDAQKAAWSAHRTDMQAQRTAQLDALKAGKADPRAQVKAMADRQAQMMQARTTITDKWLAVWDALDDAQRQKVSTLLAERAQLKQERLGQRMQRGPAS</sequence>
<evidence type="ECO:0000256" key="1">
    <source>
        <dbReference type="SAM" id="SignalP"/>
    </source>
</evidence>
<reference evidence="2 3" key="1">
    <citation type="submission" date="2020-08" db="EMBL/GenBank/DDBJ databases">
        <title>Paraeoetvoesia sp. YC-7-48 draft genome sequence.</title>
        <authorList>
            <person name="Yao L."/>
        </authorList>
    </citation>
    <scope>NUCLEOTIDE SEQUENCE [LARGE SCALE GENOMIC DNA]</scope>
    <source>
        <strain evidence="3">YC-7-48</strain>
    </source>
</reference>
<proteinExistence type="predicted"/>
<dbReference type="EMBL" id="JACJUU010000003">
    <property type="protein sequence ID" value="MBC2769344.1"/>
    <property type="molecule type" value="Genomic_DNA"/>
</dbReference>
<gene>
    <name evidence="2" type="ORF">GTU67_05370</name>
</gene>
<evidence type="ECO:0000313" key="3">
    <source>
        <dbReference type="Proteomes" id="UP000545386"/>
    </source>
</evidence>
<dbReference type="Proteomes" id="UP000545386">
    <property type="component" value="Unassembled WGS sequence"/>
</dbReference>
<feature type="signal peptide" evidence="1">
    <location>
        <begin position="1"/>
        <end position="27"/>
    </location>
</feature>
<protein>
    <recommendedName>
        <fullName evidence="4">Periplasmic heavy metal sensor</fullName>
    </recommendedName>
</protein>
<dbReference type="AlphaFoldDB" id="A0A842HN66"/>
<evidence type="ECO:0008006" key="4">
    <source>
        <dbReference type="Google" id="ProtNLM"/>
    </source>
</evidence>
<keyword evidence="3" id="KW-1185">Reference proteome</keyword>
<dbReference type="RefSeq" id="WP_185779086.1">
    <property type="nucleotide sequence ID" value="NZ_JACJUU010000003.1"/>
</dbReference>
<evidence type="ECO:0000313" key="2">
    <source>
        <dbReference type="EMBL" id="MBC2769344.1"/>
    </source>
</evidence>
<organism evidence="2 3">
    <name type="scientific">Pusillimonas minor</name>
    <dbReference type="NCBI Taxonomy" id="2697024"/>
    <lineage>
        <taxon>Bacteria</taxon>
        <taxon>Pseudomonadati</taxon>
        <taxon>Pseudomonadota</taxon>
        <taxon>Betaproteobacteria</taxon>
        <taxon>Burkholderiales</taxon>
        <taxon>Alcaligenaceae</taxon>
        <taxon>Pusillimonas</taxon>
    </lineage>
</organism>